<reference evidence="1 2" key="1">
    <citation type="submission" date="2020-12" db="EMBL/GenBank/DDBJ databases">
        <title>Comparative genomic insights into the epidemiology and virulence of plant pathogenic Pseudomonads from Turkey.</title>
        <authorList>
            <person name="Dillon M."/>
            <person name="Ruiz-Bedoya T."/>
            <person name="Bendalovic-Torma C."/>
            <person name="Guttman K.M."/>
            <person name="Kwak H."/>
            <person name="Middleton M.A."/>
            <person name="Wang P.W."/>
            <person name="Horuz S."/>
            <person name="Aysan Y."/>
            <person name="Guttman D.S."/>
        </authorList>
    </citation>
    <scope>NUCLEOTIDE SEQUENCE [LARGE SCALE GENOMIC DNA]</scope>
    <source>
        <strain evidence="1 2">S4_EA_3a</strain>
    </source>
</reference>
<accession>A0ABS0VHE7</accession>
<evidence type="ECO:0008006" key="3">
    <source>
        <dbReference type="Google" id="ProtNLM"/>
    </source>
</evidence>
<keyword evidence="2" id="KW-1185">Reference proteome</keyword>
<dbReference type="PRINTS" id="PR00313">
    <property type="entry name" value="CABNDNGRPT"/>
</dbReference>
<comment type="caution">
    <text evidence="1">The sequence shown here is derived from an EMBL/GenBank/DDBJ whole genome shotgun (WGS) entry which is preliminary data.</text>
</comment>
<protein>
    <recommendedName>
        <fullName evidence="3">Calcium-binding protein</fullName>
    </recommendedName>
</protein>
<dbReference type="EMBL" id="JAEILD010000047">
    <property type="protein sequence ID" value="MBI6649586.1"/>
    <property type="molecule type" value="Genomic_DNA"/>
</dbReference>
<feature type="non-terminal residue" evidence="1">
    <location>
        <position position="1"/>
    </location>
</feature>
<dbReference type="SUPFAM" id="SSF51120">
    <property type="entry name" value="beta-Roll"/>
    <property type="match status" value="1"/>
</dbReference>
<evidence type="ECO:0000313" key="2">
    <source>
        <dbReference type="Proteomes" id="UP000614123"/>
    </source>
</evidence>
<sequence>NATGALTYSLNDSYANIAGNSTVTNGADSFTVTVTNATDSSGLNQDVTSLGAKLADIDASASTQANHITLNATTTSFEGGSGNDTVTIATAPTHDITGGAGTDELVWNTAGNFNASAFISGFETLNAGMLANGTLDATGFSTVHIGGATAGDITFSNAAAGTGLVIDGASGHNVTYSLATDTASDAVSVTIGNASTTGLDLQGNTLTLTGIETVNISSTGTGAGSNQVALVDVSAKTLTVAGSENLVVTNSGPSALTSVNASTTTNGVNLSGLATANAVTEIGGTGADVLHASAGLSTLTGNGGADTFGFTANVNGYTYATVTDFNLSQDTLDLSGLVNGGDLNAAITNIANVTLESGNFAANLSAAAAGNGSGNALVNSFIYGGNTYVVVDNSASNTFQNGTHGDQVIKLSGAFDLSTASVDTAGHLALTA</sequence>
<evidence type="ECO:0000313" key="1">
    <source>
        <dbReference type="EMBL" id="MBI6649586.1"/>
    </source>
</evidence>
<dbReference type="Proteomes" id="UP000614123">
    <property type="component" value="Unassembled WGS sequence"/>
</dbReference>
<dbReference type="RefSeq" id="WP_372436664.1">
    <property type="nucleotide sequence ID" value="NZ_JAEILD010000047.1"/>
</dbReference>
<gene>
    <name evidence="1" type="ORF">YA0849_11265</name>
</gene>
<proteinExistence type="predicted"/>
<organism evidence="1 2">
    <name type="scientific">Pseudomonas veronii</name>
    <dbReference type="NCBI Taxonomy" id="76761"/>
    <lineage>
        <taxon>Bacteria</taxon>
        <taxon>Pseudomonadati</taxon>
        <taxon>Pseudomonadota</taxon>
        <taxon>Gammaproteobacteria</taxon>
        <taxon>Pseudomonadales</taxon>
        <taxon>Pseudomonadaceae</taxon>
        <taxon>Pseudomonas</taxon>
    </lineage>
</organism>
<dbReference type="Gene3D" id="2.150.10.10">
    <property type="entry name" value="Serralysin-like metalloprotease, C-terminal"/>
    <property type="match status" value="1"/>
</dbReference>
<name>A0ABS0VHE7_PSEVE</name>
<dbReference type="InterPro" id="IPR011049">
    <property type="entry name" value="Serralysin-like_metalloprot_C"/>
</dbReference>